<feature type="region of interest" description="Disordered" evidence="1">
    <location>
        <begin position="187"/>
        <end position="481"/>
    </location>
</feature>
<reference evidence="2 3" key="1">
    <citation type="journal article" date="2020" name="Fungal Divers.">
        <title>Resolving the Mortierellaceae phylogeny through synthesis of multi-gene phylogenetics and phylogenomics.</title>
        <authorList>
            <person name="Vandepol N."/>
            <person name="Liber J."/>
            <person name="Desiro A."/>
            <person name="Na H."/>
            <person name="Kennedy M."/>
            <person name="Barry K."/>
            <person name="Grigoriev I.V."/>
            <person name="Miller A.N."/>
            <person name="O'Donnell K."/>
            <person name="Stajich J.E."/>
            <person name="Bonito G."/>
        </authorList>
    </citation>
    <scope>NUCLEOTIDE SEQUENCE [LARGE SCALE GENOMIC DNA]</scope>
    <source>
        <strain evidence="2 3">AD045</strain>
    </source>
</reference>
<feature type="compositionally biased region" description="Polar residues" evidence="1">
    <location>
        <begin position="237"/>
        <end position="255"/>
    </location>
</feature>
<feature type="compositionally biased region" description="Low complexity" evidence="1">
    <location>
        <begin position="611"/>
        <end position="623"/>
    </location>
</feature>
<sequence length="689" mass="75518">MNSPIAIPAPTGNTNSSTRTETPSSSPPPSSSNNSNFPTGQSEPSSLSSDNINNSNIISCKHEPSSSAIIGNNNKYSNTKHEADTSNSPVFDVAAAHHPNSSDQAQDTTATAPGTTTLAQSTRVESDHNQQQHEPQPDISEHAPEAIAVLACDDSASTIPSSFNSLPSSSSIEVLTVEAVAEQPLAVPIKPDHNQPSSLTSSGTTATAASTTTTWMINEEEGESEKGGGSAAERKFSQTSRSIFDGSTISTTASEIGSKPTLPTMAMPMPIPLSSSRLSPLDGASTGADSGIFVPSSSSASSSSSLSDYLIIGQEHVERDDSECDQRSEQSYTSSRDSYGERYAEDLMYDDASQDSHSESHSPASSSPPSSSPSRRDTPRRRTSRPSRRSPRPFDNKEEEEDEGERSHLPRTFSEGYAPVLEQQQRITESTTRSSVRIENEEEEEIPMSSSRPQSRSSTNKTYKRRSHKTTNFSRSEQSVDSPLAAAPAATLPVFKLPTIRGLTKSIVELMVASVVCISLISCMFALSYVSTGANHALGWYSDQQIGQRIRDGLKKREHLLQETLEKLAGEEYVKVKRQSRQYHQHHHQQQQQQHQARPGSPSPPYGPGGSAYYQNRYQQQHQQQREQRQQQQQHQQQQHQQQQQKTYQDDPDRGRLSTAEWQELIRAAGVSFMAKWTTATPNPWTSRR</sequence>
<feature type="compositionally biased region" description="Low complexity" evidence="1">
    <location>
        <begin position="13"/>
        <end position="24"/>
    </location>
</feature>
<feature type="compositionally biased region" description="Basic and acidic residues" evidence="1">
    <location>
        <begin position="315"/>
        <end position="328"/>
    </location>
</feature>
<name>A0ABQ7KD17_9FUNG</name>
<organism evidence="2 3">
    <name type="scientific">Linnemannia gamsii</name>
    <dbReference type="NCBI Taxonomy" id="64522"/>
    <lineage>
        <taxon>Eukaryota</taxon>
        <taxon>Fungi</taxon>
        <taxon>Fungi incertae sedis</taxon>
        <taxon>Mucoromycota</taxon>
        <taxon>Mortierellomycotina</taxon>
        <taxon>Mortierellomycetes</taxon>
        <taxon>Mortierellales</taxon>
        <taxon>Mortierellaceae</taxon>
        <taxon>Linnemannia</taxon>
    </lineage>
</organism>
<comment type="caution">
    <text evidence="2">The sequence shown here is derived from an EMBL/GenBank/DDBJ whole genome shotgun (WGS) entry which is preliminary data.</text>
</comment>
<feature type="compositionally biased region" description="Low complexity" evidence="1">
    <location>
        <begin position="272"/>
        <end position="281"/>
    </location>
</feature>
<evidence type="ECO:0000313" key="2">
    <source>
        <dbReference type="EMBL" id="KAG0295983.1"/>
    </source>
</evidence>
<dbReference type="PANTHER" id="PTHR14312">
    <property type="entry name" value="CREB/ATF BZIP TRANSCRIPTION FACTOR"/>
    <property type="match status" value="1"/>
</dbReference>
<dbReference type="Proteomes" id="UP001194696">
    <property type="component" value="Unassembled WGS sequence"/>
</dbReference>
<feature type="compositionally biased region" description="Polar residues" evidence="1">
    <location>
        <begin position="422"/>
        <end position="437"/>
    </location>
</feature>
<evidence type="ECO:0000313" key="3">
    <source>
        <dbReference type="Proteomes" id="UP001194696"/>
    </source>
</evidence>
<feature type="compositionally biased region" description="Low complexity" evidence="1">
    <location>
        <begin position="590"/>
        <end position="600"/>
    </location>
</feature>
<feature type="compositionally biased region" description="Low complexity" evidence="1">
    <location>
        <begin position="197"/>
        <end position="214"/>
    </location>
</feature>
<feature type="compositionally biased region" description="Low complexity" evidence="1">
    <location>
        <begin position="104"/>
        <end position="120"/>
    </location>
</feature>
<feature type="compositionally biased region" description="Low complexity" evidence="1">
    <location>
        <begin position="296"/>
        <end position="307"/>
    </location>
</feature>
<feature type="compositionally biased region" description="Polar residues" evidence="1">
    <location>
        <begin position="470"/>
        <end position="481"/>
    </location>
</feature>
<feature type="compositionally biased region" description="Low complexity" evidence="1">
    <location>
        <begin position="449"/>
        <end position="458"/>
    </location>
</feature>
<feature type="region of interest" description="Disordered" evidence="1">
    <location>
        <begin position="1"/>
        <end position="143"/>
    </location>
</feature>
<feature type="compositionally biased region" description="Basic residues" evidence="1">
    <location>
        <begin position="378"/>
        <end position="391"/>
    </location>
</feature>
<feature type="compositionally biased region" description="Polar residues" evidence="1">
    <location>
        <begin position="65"/>
        <end position="77"/>
    </location>
</feature>
<proteinExistence type="predicted"/>
<keyword evidence="3" id="KW-1185">Reference proteome</keyword>
<feature type="compositionally biased region" description="Low complexity" evidence="1">
    <location>
        <begin position="630"/>
        <end position="645"/>
    </location>
</feature>
<feature type="compositionally biased region" description="Low complexity" evidence="1">
    <location>
        <begin position="31"/>
        <end position="59"/>
    </location>
</feature>
<dbReference type="EMBL" id="JAAAIM010000068">
    <property type="protein sequence ID" value="KAG0295983.1"/>
    <property type="molecule type" value="Genomic_DNA"/>
</dbReference>
<protein>
    <submittedName>
        <fullName evidence="2">Uncharacterized protein</fullName>
    </submittedName>
</protein>
<feature type="region of interest" description="Disordered" evidence="1">
    <location>
        <begin position="577"/>
        <end position="661"/>
    </location>
</feature>
<accession>A0ABQ7KD17</accession>
<dbReference type="PANTHER" id="PTHR14312:SF1">
    <property type="entry name" value="BASIC-LEUCINE ZIPPER TRANSCRIPTION FACTOR A"/>
    <property type="match status" value="1"/>
</dbReference>
<feature type="compositionally biased region" description="Basic and acidic residues" evidence="1">
    <location>
        <begin position="124"/>
        <end position="143"/>
    </location>
</feature>
<feature type="compositionally biased region" description="Low complexity" evidence="1">
    <location>
        <begin position="361"/>
        <end position="373"/>
    </location>
</feature>
<feature type="compositionally biased region" description="Basic residues" evidence="1">
    <location>
        <begin position="577"/>
        <end position="589"/>
    </location>
</feature>
<gene>
    <name evidence="2" type="ORF">BGZ96_010404</name>
</gene>
<evidence type="ECO:0000256" key="1">
    <source>
        <dbReference type="SAM" id="MobiDB-lite"/>
    </source>
</evidence>